<dbReference type="Gene3D" id="1.20.1250.20">
    <property type="entry name" value="MFS general substrate transporter like domains"/>
    <property type="match status" value="2"/>
</dbReference>
<evidence type="ECO:0000256" key="2">
    <source>
        <dbReference type="ARBA" id="ARBA00022448"/>
    </source>
</evidence>
<dbReference type="EMBL" id="JAVRRF010000060">
    <property type="protein sequence ID" value="KAK5048408.1"/>
    <property type="molecule type" value="Genomic_DNA"/>
</dbReference>
<reference evidence="8 9" key="1">
    <citation type="submission" date="2023-08" db="EMBL/GenBank/DDBJ databases">
        <title>Black Yeasts Isolated from many extreme environments.</title>
        <authorList>
            <person name="Coleine C."/>
            <person name="Stajich J.E."/>
            <person name="Selbmann L."/>
        </authorList>
    </citation>
    <scope>NUCLEOTIDE SEQUENCE [LARGE SCALE GENOMIC DNA]</scope>
    <source>
        <strain evidence="8 9">CCFEE 6328</strain>
    </source>
</reference>
<feature type="transmembrane region" description="Helical" evidence="6">
    <location>
        <begin position="202"/>
        <end position="223"/>
    </location>
</feature>
<evidence type="ECO:0000256" key="3">
    <source>
        <dbReference type="ARBA" id="ARBA00022692"/>
    </source>
</evidence>
<evidence type="ECO:0000256" key="6">
    <source>
        <dbReference type="SAM" id="Phobius"/>
    </source>
</evidence>
<feature type="transmembrane region" description="Helical" evidence="6">
    <location>
        <begin position="112"/>
        <end position="131"/>
    </location>
</feature>
<keyword evidence="9" id="KW-1185">Reference proteome</keyword>
<dbReference type="PANTHER" id="PTHR23501">
    <property type="entry name" value="MAJOR FACILITATOR SUPERFAMILY"/>
    <property type="match status" value="1"/>
</dbReference>
<feature type="transmembrane region" description="Helical" evidence="6">
    <location>
        <begin position="46"/>
        <end position="73"/>
    </location>
</feature>
<name>A0ABR0IUA8_9EURO</name>
<dbReference type="Proteomes" id="UP001345691">
    <property type="component" value="Unassembled WGS sequence"/>
</dbReference>
<dbReference type="CDD" id="cd06179">
    <property type="entry name" value="MFS_TRI12_like"/>
    <property type="match status" value="1"/>
</dbReference>
<evidence type="ECO:0000259" key="7">
    <source>
        <dbReference type="PROSITE" id="PS50850"/>
    </source>
</evidence>
<dbReference type="PANTHER" id="PTHR23501:SF109">
    <property type="entry name" value="MAJOR FACILITATOR SUPERFAMILY (MFS) PROFILE DOMAIN-CONTAINING PROTEIN-RELATED"/>
    <property type="match status" value="1"/>
</dbReference>
<dbReference type="Pfam" id="PF06609">
    <property type="entry name" value="TRI12"/>
    <property type="match status" value="1"/>
</dbReference>
<comment type="subcellular location">
    <subcellularLocation>
        <location evidence="1">Membrane</location>
        <topology evidence="1">Multi-pass membrane protein</topology>
    </subcellularLocation>
</comment>
<keyword evidence="3 6" id="KW-0812">Transmembrane</keyword>
<feature type="transmembrane region" description="Helical" evidence="6">
    <location>
        <begin position="85"/>
        <end position="105"/>
    </location>
</feature>
<comment type="caution">
    <text evidence="8">The sequence shown here is derived from an EMBL/GenBank/DDBJ whole genome shotgun (WGS) entry which is preliminary data.</text>
</comment>
<gene>
    <name evidence="8" type="ORF">LTR69_011396</name>
</gene>
<evidence type="ECO:0000256" key="4">
    <source>
        <dbReference type="ARBA" id="ARBA00022989"/>
    </source>
</evidence>
<evidence type="ECO:0000313" key="9">
    <source>
        <dbReference type="Proteomes" id="UP001345691"/>
    </source>
</evidence>
<evidence type="ECO:0000313" key="8">
    <source>
        <dbReference type="EMBL" id="KAK5048408.1"/>
    </source>
</evidence>
<feature type="transmembrane region" description="Helical" evidence="6">
    <location>
        <begin position="381"/>
        <end position="403"/>
    </location>
</feature>
<feature type="transmembrane region" description="Helical" evidence="6">
    <location>
        <begin position="312"/>
        <end position="333"/>
    </location>
</feature>
<feature type="transmembrane region" description="Helical" evidence="6">
    <location>
        <begin position="409"/>
        <end position="431"/>
    </location>
</feature>
<keyword evidence="5 6" id="KW-0472">Membrane</keyword>
<evidence type="ECO:0000256" key="5">
    <source>
        <dbReference type="ARBA" id="ARBA00023136"/>
    </source>
</evidence>
<organism evidence="8 9">
    <name type="scientific">Exophiala sideris</name>
    <dbReference type="NCBI Taxonomy" id="1016849"/>
    <lineage>
        <taxon>Eukaryota</taxon>
        <taxon>Fungi</taxon>
        <taxon>Dikarya</taxon>
        <taxon>Ascomycota</taxon>
        <taxon>Pezizomycotina</taxon>
        <taxon>Eurotiomycetes</taxon>
        <taxon>Chaetothyriomycetidae</taxon>
        <taxon>Chaetothyriales</taxon>
        <taxon>Herpotrichiellaceae</taxon>
        <taxon>Exophiala</taxon>
    </lineage>
</organism>
<sequence>MAAENNEVDVAHHDILASGAHSGDQYHEHDITDPSQEATPASARRWLAIASLIFLYNISLGGFLCIVSILSYINSDIGPSPEYTWLASSWTVASGVGLIVAGSLSDLIGRRWFCIATGVTGIISALIGGLAQNIPTAIVAMSIMGLNGGLSVNSFSAVAELVPTKYRGYAIGTMNGSAVVWVACGSLIGHEMAVNTGPGWRSVFWMILAVNIVGTVFTFLTYFPATPLAAKSIDKRQLLRDFDYIGLFGIIAGPTLFLMGIIWVPTYGAKNVRFIAPCIMGAVMMIVLAVYEGYFAKNPLLHPFLFKRVRTFTMLLVTAMVGGMLFYSLETFFPTYLVTIYDGTNGRQVGIDGIPFGFGTQIGGVGAAFLLPLIGPKVGTTAMVSAGVLFQVIFIPLMCLPGIDSKGMALAFSCLAGVGIGCIELLTILLIQLATPDEWIGFANGAIGLARCMGGSVGTAIYTTIFTSKAAEFIPTRVAAAAVEAGLPQTSLPSLLGILTGVVTTMPITEVPGITPKIILASSTALKNAYIASFKYVWYASIPFGLVSLACALSTKDVSLAITVHDPDVLN</sequence>
<feature type="transmembrane region" description="Helical" evidence="6">
    <location>
        <begin position="272"/>
        <end position="291"/>
    </location>
</feature>
<dbReference type="InterPro" id="IPR010573">
    <property type="entry name" value="MFS_Str1/Tri12-like"/>
</dbReference>
<dbReference type="SUPFAM" id="SSF103473">
    <property type="entry name" value="MFS general substrate transporter"/>
    <property type="match status" value="1"/>
</dbReference>
<proteinExistence type="predicted"/>
<keyword evidence="2" id="KW-0813">Transport</keyword>
<feature type="transmembrane region" description="Helical" evidence="6">
    <location>
        <begin position="353"/>
        <end position="374"/>
    </location>
</feature>
<dbReference type="InterPro" id="IPR036259">
    <property type="entry name" value="MFS_trans_sf"/>
</dbReference>
<evidence type="ECO:0000256" key="1">
    <source>
        <dbReference type="ARBA" id="ARBA00004141"/>
    </source>
</evidence>
<protein>
    <recommendedName>
        <fullName evidence="7">Major facilitator superfamily (MFS) profile domain-containing protein</fullName>
    </recommendedName>
</protein>
<dbReference type="InterPro" id="IPR020846">
    <property type="entry name" value="MFS_dom"/>
</dbReference>
<accession>A0ABR0IUA8</accession>
<feature type="domain" description="Major facilitator superfamily (MFS) profile" evidence="7">
    <location>
        <begin position="43"/>
        <end position="512"/>
    </location>
</feature>
<dbReference type="PROSITE" id="PS50850">
    <property type="entry name" value="MFS"/>
    <property type="match status" value="1"/>
</dbReference>
<dbReference type="InterPro" id="IPR053791">
    <property type="entry name" value="MFS_Tri12-like"/>
</dbReference>
<feature type="transmembrane region" description="Helical" evidence="6">
    <location>
        <begin position="169"/>
        <end position="190"/>
    </location>
</feature>
<feature type="transmembrane region" description="Helical" evidence="6">
    <location>
        <begin position="244"/>
        <end position="266"/>
    </location>
</feature>
<keyword evidence="4 6" id="KW-1133">Transmembrane helix</keyword>